<dbReference type="InterPro" id="IPR003752">
    <property type="entry name" value="DiS_bond_form_DsbB/BdbC"/>
</dbReference>
<dbReference type="GO" id="GO:0015035">
    <property type="term" value="F:protein-disulfide reductase activity"/>
    <property type="evidence" value="ECO:0007669"/>
    <property type="project" value="InterPro"/>
</dbReference>
<reference evidence="7" key="1">
    <citation type="submission" date="2016-10" db="EMBL/GenBank/DDBJ databases">
        <authorList>
            <person name="Varghese N."/>
            <person name="Submissions S."/>
        </authorList>
    </citation>
    <scope>NUCLEOTIDE SEQUENCE [LARGE SCALE GENOMIC DNA]</scope>
    <source>
        <strain evidence="7">S6-262</strain>
    </source>
</reference>
<evidence type="ECO:0000256" key="4">
    <source>
        <dbReference type="ARBA" id="ARBA00023136"/>
    </source>
</evidence>
<dbReference type="GO" id="GO:0016020">
    <property type="term" value="C:membrane"/>
    <property type="evidence" value="ECO:0007669"/>
    <property type="project" value="UniProtKB-SubCell"/>
</dbReference>
<protein>
    <submittedName>
        <fullName evidence="6">Disulfide bond formation protein DsbB</fullName>
    </submittedName>
</protein>
<dbReference type="EMBL" id="FOCF01000011">
    <property type="protein sequence ID" value="SEN72270.1"/>
    <property type="molecule type" value="Genomic_DNA"/>
</dbReference>
<gene>
    <name evidence="6" type="ORF">SAMN05192583_3394</name>
</gene>
<proteinExistence type="predicted"/>
<dbReference type="AlphaFoldDB" id="A0A1H8IU20"/>
<comment type="subcellular location">
    <subcellularLocation>
        <location evidence="1">Membrane</location>
        <topology evidence="1">Multi-pass membrane protein</topology>
    </subcellularLocation>
</comment>
<keyword evidence="4 5" id="KW-0472">Membrane</keyword>
<keyword evidence="7" id="KW-1185">Reference proteome</keyword>
<dbReference type="InterPro" id="IPR023380">
    <property type="entry name" value="DsbB-like_sf"/>
</dbReference>
<dbReference type="Pfam" id="PF02600">
    <property type="entry name" value="DsbB"/>
    <property type="match status" value="1"/>
</dbReference>
<dbReference type="SUPFAM" id="SSF158442">
    <property type="entry name" value="DsbB-like"/>
    <property type="match status" value="1"/>
</dbReference>
<evidence type="ECO:0000256" key="2">
    <source>
        <dbReference type="ARBA" id="ARBA00022692"/>
    </source>
</evidence>
<dbReference type="RefSeq" id="WP_093666907.1">
    <property type="nucleotide sequence ID" value="NZ_FOCF01000011.1"/>
</dbReference>
<dbReference type="STRING" id="1166340.SAMN05192583_3394"/>
<evidence type="ECO:0000256" key="1">
    <source>
        <dbReference type="ARBA" id="ARBA00004141"/>
    </source>
</evidence>
<dbReference type="InterPro" id="IPR024199">
    <property type="entry name" value="Uncharacterised_DsbB"/>
</dbReference>
<dbReference type="OrthoDB" id="9808637at2"/>
<evidence type="ECO:0000313" key="7">
    <source>
        <dbReference type="Proteomes" id="UP000199206"/>
    </source>
</evidence>
<organism evidence="6 7">
    <name type="scientific">Sphingomonas gellani</name>
    <dbReference type="NCBI Taxonomy" id="1166340"/>
    <lineage>
        <taxon>Bacteria</taxon>
        <taxon>Pseudomonadati</taxon>
        <taxon>Pseudomonadota</taxon>
        <taxon>Alphaproteobacteria</taxon>
        <taxon>Sphingomonadales</taxon>
        <taxon>Sphingomonadaceae</taxon>
        <taxon>Sphingomonas</taxon>
    </lineage>
</organism>
<evidence type="ECO:0000256" key="5">
    <source>
        <dbReference type="SAM" id="Phobius"/>
    </source>
</evidence>
<sequence length="159" mass="16910">MTTRLSRARWLALLLPAALLAGAWGFQLIGGLYPCEMCHWQRWPHYAAVAVALLAFFAPPRPARALVLLAALLIAASGVIGALHAGVEYHWWQGFTGCTSTVSMTGMTAAERLDAIMHAPMVRCDAAQWTLGGVSLAGFNAIVSLLGAALVAWLGVKAR</sequence>
<feature type="transmembrane region" description="Helical" evidence="5">
    <location>
        <begin position="41"/>
        <end position="58"/>
    </location>
</feature>
<keyword evidence="3 5" id="KW-1133">Transmembrane helix</keyword>
<dbReference type="Proteomes" id="UP000199206">
    <property type="component" value="Unassembled WGS sequence"/>
</dbReference>
<dbReference type="Gene3D" id="1.20.1550.10">
    <property type="entry name" value="DsbB-like"/>
    <property type="match status" value="1"/>
</dbReference>
<name>A0A1H8IU20_9SPHN</name>
<feature type="transmembrane region" description="Helical" evidence="5">
    <location>
        <begin position="137"/>
        <end position="156"/>
    </location>
</feature>
<evidence type="ECO:0000256" key="3">
    <source>
        <dbReference type="ARBA" id="ARBA00022989"/>
    </source>
</evidence>
<dbReference type="GO" id="GO:0006457">
    <property type="term" value="P:protein folding"/>
    <property type="evidence" value="ECO:0007669"/>
    <property type="project" value="InterPro"/>
</dbReference>
<accession>A0A1H8IU20</accession>
<dbReference type="PIRSF" id="PIRSF033913">
    <property type="entry name" value="S-S_format_DsbB"/>
    <property type="match status" value="1"/>
</dbReference>
<feature type="transmembrane region" description="Helical" evidence="5">
    <location>
        <begin position="65"/>
        <end position="87"/>
    </location>
</feature>
<evidence type="ECO:0000313" key="6">
    <source>
        <dbReference type="EMBL" id="SEN72270.1"/>
    </source>
</evidence>
<keyword evidence="2 5" id="KW-0812">Transmembrane</keyword>